<keyword evidence="12" id="KW-1185">Reference proteome</keyword>
<feature type="transmembrane region" description="Helical" evidence="7">
    <location>
        <begin position="129"/>
        <end position="150"/>
    </location>
</feature>
<dbReference type="SUPFAM" id="SSF161098">
    <property type="entry name" value="MetI-like"/>
    <property type="match status" value="1"/>
</dbReference>
<comment type="similarity">
    <text evidence="7">Belongs to the binding-protein-dependent transport system permease family.</text>
</comment>
<feature type="transmembrane region" description="Helical" evidence="7">
    <location>
        <begin position="223"/>
        <end position="244"/>
    </location>
</feature>
<dbReference type="GO" id="GO:0005886">
    <property type="term" value="C:plasma membrane"/>
    <property type="evidence" value="ECO:0007669"/>
    <property type="project" value="UniProtKB-SubCell"/>
</dbReference>
<accession>A0A0H3IYQ0</accession>
<evidence type="ECO:0000256" key="1">
    <source>
        <dbReference type="ARBA" id="ARBA00004651"/>
    </source>
</evidence>
<dbReference type="Proteomes" id="UP000030905">
    <property type="component" value="Chromosome"/>
</dbReference>
<gene>
    <name evidence="9" type="primary">ugpA1</name>
    <name evidence="9" type="ORF">CLPA_c05460</name>
    <name evidence="10" type="ORF">CP6013_02602</name>
</gene>
<dbReference type="InterPro" id="IPR051393">
    <property type="entry name" value="ABC_transporter_permease"/>
</dbReference>
<organism evidence="9 12">
    <name type="scientific">Clostridium pasteurianum DSM 525 = ATCC 6013</name>
    <dbReference type="NCBI Taxonomy" id="1262449"/>
    <lineage>
        <taxon>Bacteria</taxon>
        <taxon>Bacillati</taxon>
        <taxon>Bacillota</taxon>
        <taxon>Clostridia</taxon>
        <taxon>Eubacteriales</taxon>
        <taxon>Clostridiaceae</taxon>
        <taxon>Clostridium</taxon>
    </lineage>
</organism>
<evidence type="ECO:0000313" key="12">
    <source>
        <dbReference type="Proteomes" id="UP000030905"/>
    </source>
</evidence>
<feature type="transmembrane region" description="Helical" evidence="7">
    <location>
        <begin position="279"/>
        <end position="301"/>
    </location>
</feature>
<evidence type="ECO:0000313" key="10">
    <source>
        <dbReference type="EMBL" id="KRU13354.1"/>
    </source>
</evidence>
<dbReference type="GO" id="GO:0055085">
    <property type="term" value="P:transmembrane transport"/>
    <property type="evidence" value="ECO:0007669"/>
    <property type="project" value="InterPro"/>
</dbReference>
<dbReference type="PATRIC" id="fig|1262449.3.peg.443"/>
<evidence type="ECO:0000256" key="5">
    <source>
        <dbReference type="ARBA" id="ARBA00022989"/>
    </source>
</evidence>
<dbReference type="Proteomes" id="UP000028042">
    <property type="component" value="Unassembled WGS sequence"/>
</dbReference>
<name>A0A0H3IYQ0_CLOPA</name>
<dbReference type="GeneID" id="93072773"/>
<keyword evidence="2 7" id="KW-0813">Transport</keyword>
<evidence type="ECO:0000256" key="2">
    <source>
        <dbReference type="ARBA" id="ARBA00022448"/>
    </source>
</evidence>
<dbReference type="PANTHER" id="PTHR30193:SF37">
    <property type="entry name" value="INNER MEMBRANE ABC TRANSPORTER PERMEASE PROTEIN YCJO"/>
    <property type="match status" value="1"/>
</dbReference>
<dbReference type="EMBL" id="CP009268">
    <property type="protein sequence ID" value="AJA50634.1"/>
    <property type="molecule type" value="Genomic_DNA"/>
</dbReference>
<dbReference type="PROSITE" id="PS50928">
    <property type="entry name" value="ABC_TM1"/>
    <property type="match status" value="1"/>
</dbReference>
<dbReference type="EMBL" id="JPGY02000001">
    <property type="protein sequence ID" value="KRU13354.1"/>
    <property type="molecule type" value="Genomic_DNA"/>
</dbReference>
<evidence type="ECO:0000256" key="3">
    <source>
        <dbReference type="ARBA" id="ARBA00022475"/>
    </source>
</evidence>
<dbReference type="KEGG" id="cpae:CPAST_c05460"/>
<keyword evidence="5 7" id="KW-1133">Transmembrane helix</keyword>
<feature type="transmembrane region" description="Helical" evidence="7">
    <location>
        <begin position="35"/>
        <end position="53"/>
    </location>
</feature>
<dbReference type="KEGG" id="cpat:CLPA_c05460"/>
<dbReference type="eggNOG" id="COG1175">
    <property type="taxonomic scope" value="Bacteria"/>
</dbReference>
<feature type="transmembrane region" description="Helical" evidence="7">
    <location>
        <begin position="170"/>
        <end position="193"/>
    </location>
</feature>
<dbReference type="InterPro" id="IPR035906">
    <property type="entry name" value="MetI-like_sf"/>
</dbReference>
<reference evidence="10 11" key="3">
    <citation type="journal article" name="Genome Announc.">
        <title>Improved Draft Genome Sequence of Clostridium pasteurianum Strain ATCC 6013 (DSM 525) Using a Hybrid Next-Generation Sequencing Approach.</title>
        <authorList>
            <person name="Pyne M.E."/>
            <person name="Utturkar S."/>
            <person name="Brown S.D."/>
            <person name="Moo-Young M."/>
            <person name="Chung D.A."/>
            <person name="Chou C.P."/>
        </authorList>
    </citation>
    <scope>NUCLEOTIDE SEQUENCE [LARGE SCALE GENOMIC DNA]</scope>
    <source>
        <strain evidence="10 11">ATCC 6013</strain>
    </source>
</reference>
<dbReference type="RefSeq" id="WP_004455239.1">
    <property type="nucleotide sequence ID" value="NZ_ANZB01000001.1"/>
</dbReference>
<evidence type="ECO:0000313" key="9">
    <source>
        <dbReference type="EMBL" id="AJA50634.1"/>
    </source>
</evidence>
<keyword evidence="4 7" id="KW-0812">Transmembrane</keyword>
<dbReference type="InterPro" id="IPR000515">
    <property type="entry name" value="MetI-like"/>
</dbReference>
<dbReference type="Pfam" id="PF00528">
    <property type="entry name" value="BPD_transp_1"/>
    <property type="match status" value="1"/>
</dbReference>
<protein>
    <submittedName>
        <fullName evidence="10">ABC-type transporter, integral membrane subunit</fullName>
    </submittedName>
    <submittedName>
        <fullName evidence="9">sn-glycerol-3-phosphate transport system permease protein UgpA</fullName>
    </submittedName>
</protein>
<evidence type="ECO:0000313" key="11">
    <source>
        <dbReference type="Proteomes" id="UP000028042"/>
    </source>
</evidence>
<sequence>MEKAAEQLEEVSKSDYFTGTQVAEKKKKLSFLEPYMYLLPCLIVFIGFTYFPFFKTIYISLFNTNAQGDISSFAGMSNYLELFKSPSFINSILVTLKFVVVTTVPSIFIGLILALLADNKLKLKGIFNTLYAMPLAVSSSSAAVIWLLLFNPSIGFINFLLKRNIEWLTSPFWGFIAVSIVCIWLRSCMNFIFITAGLKNIPKELNESAAIDGANYFQRLKNIILPCLSPTLFFVLVINFITSFQTFGEINIMTKGGPGEATNVLVHSIYKDAFFNNKLGLASAQSIVLFFIILIITLVQFRYEKKKVFYQ</sequence>
<evidence type="ECO:0000256" key="4">
    <source>
        <dbReference type="ARBA" id="ARBA00022692"/>
    </source>
</evidence>
<reference evidence="9 12" key="1">
    <citation type="journal article" date="2015" name="Genome Announc.">
        <title>Complete Genome Sequence of the Nitrogen-Fixing and Solvent-Producing Clostridium pasteurianum DSM 525.</title>
        <authorList>
            <person name="Poehlein A."/>
            <person name="Grosse-Honebrink A."/>
            <person name="Zhang Y."/>
            <person name="Minton N.P."/>
            <person name="Daniel R."/>
        </authorList>
    </citation>
    <scope>NUCLEOTIDE SEQUENCE [LARGE SCALE GENOMIC DNA]</scope>
    <source>
        <strain evidence="9">DSM 525</strain>
        <strain evidence="12">DSM 525 / ATCC 6013</strain>
    </source>
</reference>
<keyword evidence="3" id="KW-1003">Cell membrane</keyword>
<keyword evidence="6 7" id="KW-0472">Membrane</keyword>
<evidence type="ECO:0000256" key="7">
    <source>
        <dbReference type="RuleBase" id="RU363032"/>
    </source>
</evidence>
<comment type="subcellular location">
    <subcellularLocation>
        <location evidence="1 7">Cell membrane</location>
        <topology evidence="1 7">Multi-pass membrane protein</topology>
    </subcellularLocation>
</comment>
<proteinExistence type="inferred from homology"/>
<dbReference type="PANTHER" id="PTHR30193">
    <property type="entry name" value="ABC TRANSPORTER PERMEASE PROTEIN"/>
    <property type="match status" value="1"/>
</dbReference>
<dbReference type="Gene3D" id="1.10.3720.10">
    <property type="entry name" value="MetI-like"/>
    <property type="match status" value="1"/>
</dbReference>
<evidence type="ECO:0000256" key="6">
    <source>
        <dbReference type="ARBA" id="ARBA00023136"/>
    </source>
</evidence>
<feature type="domain" description="ABC transmembrane type-1" evidence="8">
    <location>
        <begin position="92"/>
        <end position="300"/>
    </location>
</feature>
<evidence type="ECO:0000259" key="8">
    <source>
        <dbReference type="PROSITE" id="PS50928"/>
    </source>
</evidence>
<dbReference type="CDD" id="cd06261">
    <property type="entry name" value="TM_PBP2"/>
    <property type="match status" value="1"/>
</dbReference>
<feature type="transmembrane region" description="Helical" evidence="7">
    <location>
        <begin position="88"/>
        <end position="117"/>
    </location>
</feature>
<dbReference type="AlphaFoldDB" id="A0A0H3IYQ0"/>
<reference evidence="10" key="2">
    <citation type="submission" date="2015-10" db="EMBL/GenBank/DDBJ databases">
        <title>Improved Draft Genome Sequence of Clostridium pasteurianum Strain ATCC 6013 (DSM 525) Using a Hybrid Next-Generation Sequencing Approach.</title>
        <authorList>
            <person name="Pyne M.E."/>
            <person name="Utturkar S.M."/>
            <person name="Brown S.D."/>
            <person name="Moo-Young M."/>
            <person name="Chung D.A."/>
            <person name="Chou P.C."/>
        </authorList>
    </citation>
    <scope>NUCLEOTIDE SEQUENCE</scope>
    <source>
        <strain evidence="10">ATCC 6013</strain>
    </source>
</reference>